<accession>A0ABS8TRG4</accession>
<gene>
    <name evidence="1" type="ORF">HAX54_014758</name>
</gene>
<dbReference type="Proteomes" id="UP000823775">
    <property type="component" value="Unassembled WGS sequence"/>
</dbReference>
<organism evidence="1 2">
    <name type="scientific">Datura stramonium</name>
    <name type="common">Jimsonweed</name>
    <name type="synonym">Common thornapple</name>
    <dbReference type="NCBI Taxonomy" id="4076"/>
    <lineage>
        <taxon>Eukaryota</taxon>
        <taxon>Viridiplantae</taxon>
        <taxon>Streptophyta</taxon>
        <taxon>Embryophyta</taxon>
        <taxon>Tracheophyta</taxon>
        <taxon>Spermatophyta</taxon>
        <taxon>Magnoliopsida</taxon>
        <taxon>eudicotyledons</taxon>
        <taxon>Gunneridae</taxon>
        <taxon>Pentapetalae</taxon>
        <taxon>asterids</taxon>
        <taxon>lamiids</taxon>
        <taxon>Solanales</taxon>
        <taxon>Solanaceae</taxon>
        <taxon>Solanoideae</taxon>
        <taxon>Datureae</taxon>
        <taxon>Datura</taxon>
    </lineage>
</organism>
<proteinExistence type="predicted"/>
<protein>
    <submittedName>
        <fullName evidence="1">Uncharacterized protein</fullName>
    </submittedName>
</protein>
<evidence type="ECO:0000313" key="1">
    <source>
        <dbReference type="EMBL" id="MCD7473132.1"/>
    </source>
</evidence>
<keyword evidence="2" id="KW-1185">Reference proteome</keyword>
<dbReference type="EMBL" id="JACEIK010001925">
    <property type="protein sequence ID" value="MCD7473132.1"/>
    <property type="molecule type" value="Genomic_DNA"/>
</dbReference>
<comment type="caution">
    <text evidence="1">The sequence shown here is derived from an EMBL/GenBank/DDBJ whole genome shotgun (WGS) entry which is preliminary data.</text>
</comment>
<name>A0ABS8TRG4_DATST</name>
<sequence length="98" mass="10805">MEKYLSLSPQPFDNVRLCARERMIPWEVIGSVGRVCVGSRQDVGRGSSHLFGMDTDEKRMKPYAVETRTCRAVGVVGRDGGVGKRVVVELPENNLVVG</sequence>
<reference evidence="1 2" key="1">
    <citation type="journal article" date="2021" name="BMC Genomics">
        <title>Datura genome reveals duplications of psychoactive alkaloid biosynthetic genes and high mutation rate following tissue culture.</title>
        <authorList>
            <person name="Rajewski A."/>
            <person name="Carter-House D."/>
            <person name="Stajich J."/>
            <person name="Litt A."/>
        </authorList>
    </citation>
    <scope>NUCLEOTIDE SEQUENCE [LARGE SCALE GENOMIC DNA]</scope>
    <source>
        <strain evidence="1">AR-01</strain>
    </source>
</reference>
<evidence type="ECO:0000313" key="2">
    <source>
        <dbReference type="Proteomes" id="UP000823775"/>
    </source>
</evidence>